<keyword evidence="3" id="KW-1185">Reference proteome</keyword>
<organism evidence="2 3">
    <name type="scientific">Fusobacterium gonidiaformans 3-1-5R</name>
    <dbReference type="NCBI Taxonomy" id="469605"/>
    <lineage>
        <taxon>Bacteria</taxon>
        <taxon>Fusobacteriati</taxon>
        <taxon>Fusobacteriota</taxon>
        <taxon>Fusobacteriia</taxon>
        <taxon>Fusobacteriales</taxon>
        <taxon>Fusobacteriaceae</taxon>
        <taxon>Fusobacterium</taxon>
    </lineage>
</organism>
<dbReference type="PROSITE" id="PS50880">
    <property type="entry name" value="TOPRIM"/>
    <property type="match status" value="1"/>
</dbReference>
<dbReference type="PANTHER" id="PTHR12873:SF0">
    <property type="entry name" value="TWINKLE MTDNA HELICASE"/>
    <property type="match status" value="1"/>
</dbReference>
<feature type="non-terminal residue" evidence="2">
    <location>
        <position position="304"/>
    </location>
</feature>
<sequence>MTMIEFLDSFGIPYKFKGDEAVFELCPFCKHEHSKNRFLVNTKTGAYICNRQNSCGVKGHFKWDSLPKTKEKKEQKEYVTLRMADFNQDFTQEMLDYMAGRGISKETLINSKIFNRNGRFCFFYVGEDEAGTCIGVKYRTIDKKISAAKGSVMNLLNWRLVPKDSKELYIVEGEVDLLSLLEIGIKNVVSVPNGAGSHDWIDYHYEWLEKFKKIILIMDNDEAGKKGIKAIYDRLKHSEIEIKKINLLFYKDPNEILMDESGRMKLKKILETGEEDIMEPKMMDISDVHCDTDDEYYSWGDDAF</sequence>
<dbReference type="EMBL" id="GG657971">
    <property type="protein sequence ID" value="EFS20632.1"/>
    <property type="molecule type" value="Genomic_DNA"/>
</dbReference>
<protein>
    <recommendedName>
        <fullName evidence="1">Toprim domain-containing protein</fullName>
    </recommendedName>
</protein>
<dbReference type="HOGENOM" id="CLU_916770_0_0_0"/>
<dbReference type="SUPFAM" id="SSF56731">
    <property type="entry name" value="DNA primase core"/>
    <property type="match status" value="1"/>
</dbReference>
<dbReference type="InterPro" id="IPR027032">
    <property type="entry name" value="Twinkle-like"/>
</dbReference>
<dbReference type="InterPro" id="IPR006171">
    <property type="entry name" value="TOPRIM_dom"/>
</dbReference>
<name>E5BEV1_9FUSO</name>
<dbReference type="OrthoDB" id="1038270at2"/>
<dbReference type="Proteomes" id="UP000002975">
    <property type="component" value="Unassembled WGS sequence"/>
</dbReference>
<evidence type="ECO:0000313" key="2">
    <source>
        <dbReference type="EMBL" id="EFS20632.1"/>
    </source>
</evidence>
<accession>E5BEV1</accession>
<evidence type="ECO:0000259" key="1">
    <source>
        <dbReference type="PROSITE" id="PS50880"/>
    </source>
</evidence>
<dbReference type="GO" id="GO:0003697">
    <property type="term" value="F:single-stranded DNA binding"/>
    <property type="evidence" value="ECO:0007669"/>
    <property type="project" value="InterPro"/>
</dbReference>
<dbReference type="InterPro" id="IPR034154">
    <property type="entry name" value="TOPRIM_DnaG/twinkle"/>
</dbReference>
<dbReference type="CDD" id="cd01029">
    <property type="entry name" value="TOPRIM_primases"/>
    <property type="match status" value="1"/>
</dbReference>
<evidence type="ECO:0000313" key="3">
    <source>
        <dbReference type="Proteomes" id="UP000002975"/>
    </source>
</evidence>
<dbReference type="Gene3D" id="3.40.1360.10">
    <property type="match status" value="1"/>
</dbReference>
<feature type="domain" description="Toprim" evidence="1">
    <location>
        <begin position="166"/>
        <end position="250"/>
    </location>
</feature>
<gene>
    <name evidence="2" type="ORF">FSBG_00129</name>
</gene>
<dbReference type="PANTHER" id="PTHR12873">
    <property type="entry name" value="T7-LIKE MITOCHONDRIAL DNA HELICASE"/>
    <property type="match status" value="1"/>
</dbReference>
<dbReference type="AlphaFoldDB" id="E5BEV1"/>
<dbReference type="Pfam" id="PF13155">
    <property type="entry name" value="Toprim_2"/>
    <property type="match status" value="1"/>
</dbReference>
<reference evidence="2 3" key="1">
    <citation type="submission" date="2009-02" db="EMBL/GenBank/DDBJ databases">
        <title>The Genome Sequence of Fusobacterium sp. 3_1_5R.</title>
        <authorList>
            <consortium name="The Broad Institute Genome Sequencing Platform"/>
            <person name="Ward D."/>
            <person name="Young S.K."/>
            <person name="Kodira C.D."/>
            <person name="Zeng Q."/>
            <person name="Koehrsen M."/>
            <person name="Alvarado L."/>
            <person name="Berlin A."/>
            <person name="Borenstein D."/>
            <person name="Chen Z."/>
            <person name="Engels R."/>
            <person name="Freedman E."/>
            <person name="Gellesch M."/>
            <person name="Goldberg J."/>
            <person name="Griggs A."/>
            <person name="Gujja S."/>
            <person name="Heiman D."/>
            <person name="Hepburn T."/>
            <person name="Howarth C."/>
            <person name="Jen D."/>
            <person name="Larson L."/>
            <person name="Lewis B."/>
            <person name="Mehta T."/>
            <person name="Park D."/>
            <person name="Pearson M."/>
            <person name="Roberts A."/>
            <person name="Saif S."/>
            <person name="Shea T."/>
            <person name="Shenoy N."/>
            <person name="Sisk P."/>
            <person name="Stolte C."/>
            <person name="Sykes S."/>
            <person name="Walk T."/>
            <person name="White J."/>
            <person name="Yandava C."/>
            <person name="Allen-Vercoe E."/>
            <person name="Strauss J."/>
            <person name="Ambrose C."/>
            <person name="Lander E."/>
            <person name="Nusbaum C."/>
            <person name="Galagan J."/>
            <person name="Birren B."/>
        </authorList>
    </citation>
    <scope>NUCLEOTIDE SEQUENCE [LARGE SCALE GENOMIC DNA]</scope>
    <source>
        <strain evidence="2 3">3_1_5R</strain>
    </source>
</reference>
<dbReference type="RefSeq" id="WP_008800711.1">
    <property type="nucleotide sequence ID" value="NZ_GG657971.1"/>
</dbReference>
<proteinExistence type="predicted"/>
<dbReference type="GO" id="GO:0043139">
    <property type="term" value="F:5'-3' DNA helicase activity"/>
    <property type="evidence" value="ECO:0007669"/>
    <property type="project" value="InterPro"/>
</dbReference>